<gene>
    <name evidence="1" type="ORF">AHOG_05580</name>
</gene>
<accession>A0A221VZ11</accession>
<name>A0A221VZ11_9PSEU</name>
<evidence type="ECO:0000313" key="1">
    <source>
        <dbReference type="EMBL" id="ASO18769.1"/>
    </source>
</evidence>
<organism evidence="1 2">
    <name type="scientific">Actinoalloteichus hoggarensis</name>
    <dbReference type="NCBI Taxonomy" id="1470176"/>
    <lineage>
        <taxon>Bacteria</taxon>
        <taxon>Bacillati</taxon>
        <taxon>Actinomycetota</taxon>
        <taxon>Actinomycetes</taxon>
        <taxon>Pseudonocardiales</taxon>
        <taxon>Pseudonocardiaceae</taxon>
        <taxon>Actinoalloteichus</taxon>
    </lineage>
</organism>
<dbReference type="Proteomes" id="UP000204221">
    <property type="component" value="Chromosome"/>
</dbReference>
<dbReference type="AlphaFoldDB" id="A0A221VZ11"/>
<sequence length="92" mass="9307">MEAVAHPAPAGFGDCGGCAYRAVGPPSVCQKCAAATLKPAAPFPCPVCGQRLASATAACVNMLCSSTDRQFVSNTAIAMKTGEPDAAIKLYE</sequence>
<dbReference type="EMBL" id="CP022521">
    <property type="protein sequence ID" value="ASO18769.1"/>
    <property type="molecule type" value="Genomic_DNA"/>
</dbReference>
<dbReference type="OrthoDB" id="4228832at2"/>
<reference evidence="1 2" key="1">
    <citation type="submission" date="2017-07" db="EMBL/GenBank/DDBJ databases">
        <title>Complete genome sequence of Actinoalloteichus hoggarensis DSM 45943, type strain of Actinoalloteichus hoggarensis.</title>
        <authorList>
            <person name="Ruckert C."/>
            <person name="Nouioui I."/>
            <person name="Willmese J."/>
            <person name="van Wezel G."/>
            <person name="Klenk H.-P."/>
            <person name="Kalinowski J."/>
            <person name="Zotchev S.B."/>
        </authorList>
    </citation>
    <scope>NUCLEOTIDE SEQUENCE [LARGE SCALE GENOMIC DNA]</scope>
    <source>
        <strain evidence="1 2">DSM 45943</strain>
    </source>
</reference>
<protein>
    <submittedName>
        <fullName evidence="1">Uncharacterized protein</fullName>
    </submittedName>
</protein>
<evidence type="ECO:0000313" key="2">
    <source>
        <dbReference type="Proteomes" id="UP000204221"/>
    </source>
</evidence>
<proteinExistence type="predicted"/>
<dbReference type="RefSeq" id="WP_157736657.1">
    <property type="nucleotide sequence ID" value="NZ_CP022521.1"/>
</dbReference>
<keyword evidence="2" id="KW-1185">Reference proteome</keyword>
<dbReference type="KEGG" id="ahg:AHOG_05580"/>